<keyword evidence="1" id="KW-0479">Metal-binding</keyword>
<keyword evidence="4" id="KW-0807">Transducer</keyword>
<dbReference type="AlphaFoldDB" id="A0A2S4UQP7"/>
<proteinExistence type="predicted"/>
<comment type="caution">
    <text evidence="6">The sequence shown here is derived from an EMBL/GenBank/DDBJ whole genome shotgun (WGS) entry which is preliminary data.</text>
</comment>
<reference evidence="6" key="1">
    <citation type="submission" date="2017-12" db="EMBL/GenBank/DDBJ databases">
        <title>Gene loss provides genomic basis for host adaptation in cereal stripe rust fungi.</title>
        <authorList>
            <person name="Xia C."/>
        </authorList>
    </citation>
    <scope>NUCLEOTIDE SEQUENCE [LARGE SCALE GENOMIC DNA]</scope>
    <source>
        <strain evidence="6">93-210</strain>
    </source>
</reference>
<dbReference type="GO" id="GO:0005737">
    <property type="term" value="C:cytoplasm"/>
    <property type="evidence" value="ECO:0007669"/>
    <property type="project" value="TreeGrafter"/>
</dbReference>
<dbReference type="PANTHER" id="PTHR10218:SF302">
    <property type="entry name" value="GUANINE NUCLEOTIDE-BINDING PROTEIN ALPHA-5 SUBUNIT"/>
    <property type="match status" value="1"/>
</dbReference>
<dbReference type="Pfam" id="PF00503">
    <property type="entry name" value="G-alpha"/>
    <property type="match status" value="1"/>
</dbReference>
<dbReference type="VEuPathDB" id="FungiDB:PSHT_08272"/>
<dbReference type="InterPro" id="IPR027417">
    <property type="entry name" value="P-loop_NTPase"/>
</dbReference>
<keyword evidence="7" id="KW-1185">Reference proteome</keyword>
<dbReference type="InterPro" id="IPR001019">
    <property type="entry name" value="Gprotein_alpha_su"/>
</dbReference>
<dbReference type="GO" id="GO:0001664">
    <property type="term" value="F:G protein-coupled receptor binding"/>
    <property type="evidence" value="ECO:0007669"/>
    <property type="project" value="TreeGrafter"/>
</dbReference>
<dbReference type="GO" id="GO:0000750">
    <property type="term" value="P:pheromone-dependent signal transduction involved in conjugation with cellular fusion"/>
    <property type="evidence" value="ECO:0007669"/>
    <property type="project" value="TreeGrafter"/>
</dbReference>
<dbReference type="SMART" id="SM00275">
    <property type="entry name" value="G_alpha"/>
    <property type="match status" value="1"/>
</dbReference>
<gene>
    <name evidence="6" type="ORF">PSTT_13649</name>
</gene>
<dbReference type="GO" id="GO:0031683">
    <property type="term" value="F:G-protein beta/gamma-subunit complex binding"/>
    <property type="evidence" value="ECO:0007669"/>
    <property type="project" value="InterPro"/>
</dbReference>
<dbReference type="GO" id="GO:0005525">
    <property type="term" value="F:GTP binding"/>
    <property type="evidence" value="ECO:0007669"/>
    <property type="project" value="UniProtKB-KW"/>
</dbReference>
<dbReference type="GO" id="GO:0005834">
    <property type="term" value="C:heterotrimeric G-protein complex"/>
    <property type="evidence" value="ECO:0007669"/>
    <property type="project" value="TreeGrafter"/>
</dbReference>
<evidence type="ECO:0000256" key="4">
    <source>
        <dbReference type="ARBA" id="ARBA00023224"/>
    </source>
</evidence>
<evidence type="ECO:0000256" key="2">
    <source>
        <dbReference type="ARBA" id="ARBA00022741"/>
    </source>
</evidence>
<feature type="binding site" evidence="5">
    <location>
        <begin position="43"/>
        <end position="46"/>
    </location>
    <ligand>
        <name>GTP</name>
        <dbReference type="ChEBI" id="CHEBI:37565"/>
    </ligand>
</feature>
<dbReference type="FunFam" id="3.40.50.300:FF:000720">
    <property type="entry name" value="Guanine nucleotide-binding protein G(k) subunit alpha"/>
    <property type="match status" value="1"/>
</dbReference>
<dbReference type="GO" id="GO:0046872">
    <property type="term" value="F:metal ion binding"/>
    <property type="evidence" value="ECO:0007669"/>
    <property type="project" value="UniProtKB-KW"/>
</dbReference>
<evidence type="ECO:0000256" key="5">
    <source>
        <dbReference type="PIRSR" id="PIRSR601019-1"/>
    </source>
</evidence>
<keyword evidence="3 5" id="KW-0342">GTP-binding</keyword>
<dbReference type="Gene3D" id="3.40.50.300">
    <property type="entry name" value="P-loop containing nucleotide triphosphate hydrolases"/>
    <property type="match status" value="1"/>
</dbReference>
<dbReference type="SUPFAM" id="SSF52540">
    <property type="entry name" value="P-loop containing nucleoside triphosphate hydrolases"/>
    <property type="match status" value="1"/>
</dbReference>
<accession>A0A2S4UQP7</accession>
<dbReference type="VEuPathDB" id="FungiDB:PSTT_13649"/>
<evidence type="ECO:0000256" key="1">
    <source>
        <dbReference type="ARBA" id="ARBA00022723"/>
    </source>
</evidence>
<dbReference type="Proteomes" id="UP000239156">
    <property type="component" value="Unassembled WGS sequence"/>
</dbReference>
<dbReference type="GO" id="GO:0007186">
    <property type="term" value="P:G protein-coupled receptor signaling pathway"/>
    <property type="evidence" value="ECO:0007669"/>
    <property type="project" value="InterPro"/>
</dbReference>
<evidence type="ECO:0000313" key="7">
    <source>
        <dbReference type="Proteomes" id="UP000239156"/>
    </source>
</evidence>
<evidence type="ECO:0000313" key="6">
    <source>
        <dbReference type="EMBL" id="POV99642.1"/>
    </source>
</evidence>
<dbReference type="GO" id="GO:0003924">
    <property type="term" value="F:GTPase activity"/>
    <property type="evidence" value="ECO:0007669"/>
    <property type="project" value="InterPro"/>
</dbReference>
<dbReference type="EMBL" id="PKSL01000196">
    <property type="protein sequence ID" value="POV99642.1"/>
    <property type="molecule type" value="Genomic_DNA"/>
</dbReference>
<protein>
    <submittedName>
        <fullName evidence="6">Uncharacterized protein</fullName>
    </submittedName>
</protein>
<sequence>MNSTSLSPPLLLALIFESKLQNRMAEAATLFDSICNSQWFLSNKIDLFKAKLLTSLLSSRFPNYDGDNSYESAAKFIYWTFLQMCRGPNKDLITHFTCATDSQQISIALACGCRGVNPQEKFGSSPMVSLTKILVAIQLLHRYSVSAYPQVIEKDLVKGSEGILGGATSNSHLPEPVTLTSGELQSGNHQLEGTSLENHREWLVGEIIPTSGNVGHQEKPVGIDDSKTLDKIHSSKGETETGVERGEQASHSSVLEEVKYRDEESSQQAIAPSLLELKTQNQVQRYVQNYVLEALGRLNNNVSDLAEGLSWDVKFCRAQLDKITSLVTPHTGVPHDPML</sequence>
<organism evidence="6 7">
    <name type="scientific">Puccinia striiformis</name>
    <dbReference type="NCBI Taxonomy" id="27350"/>
    <lineage>
        <taxon>Eukaryota</taxon>
        <taxon>Fungi</taxon>
        <taxon>Dikarya</taxon>
        <taxon>Basidiomycota</taxon>
        <taxon>Pucciniomycotina</taxon>
        <taxon>Pucciniomycetes</taxon>
        <taxon>Pucciniales</taxon>
        <taxon>Pucciniaceae</taxon>
        <taxon>Puccinia</taxon>
    </lineage>
</organism>
<name>A0A2S4UQP7_9BASI</name>
<feature type="binding site" evidence="5">
    <location>
        <position position="99"/>
    </location>
    <ligand>
        <name>GTP</name>
        <dbReference type="ChEBI" id="CHEBI:37565"/>
    </ligand>
</feature>
<evidence type="ECO:0000256" key="3">
    <source>
        <dbReference type="ARBA" id="ARBA00023134"/>
    </source>
</evidence>
<keyword evidence="2 5" id="KW-0547">Nucleotide-binding</keyword>
<dbReference type="PANTHER" id="PTHR10218">
    <property type="entry name" value="GTP-BINDING PROTEIN ALPHA SUBUNIT"/>
    <property type="match status" value="1"/>
</dbReference>